<keyword evidence="2" id="KW-0732">Signal</keyword>
<comment type="caution">
    <text evidence="3">The sequence shown here is derived from an EMBL/GenBank/DDBJ whole genome shotgun (WGS) entry which is preliminary data.</text>
</comment>
<keyword evidence="4" id="KW-1185">Reference proteome</keyword>
<feature type="signal peptide" evidence="2">
    <location>
        <begin position="1"/>
        <end position="25"/>
    </location>
</feature>
<feature type="chain" id="PRO_5045950470" evidence="2">
    <location>
        <begin position="26"/>
        <end position="264"/>
    </location>
</feature>
<feature type="compositionally biased region" description="Low complexity" evidence="1">
    <location>
        <begin position="218"/>
        <end position="233"/>
    </location>
</feature>
<evidence type="ECO:0000313" key="4">
    <source>
        <dbReference type="Proteomes" id="UP000650424"/>
    </source>
</evidence>
<dbReference type="Proteomes" id="UP000650424">
    <property type="component" value="Unassembled WGS sequence"/>
</dbReference>
<proteinExistence type="predicted"/>
<protein>
    <submittedName>
        <fullName evidence="3">Uncharacterized protein</fullName>
    </submittedName>
</protein>
<gene>
    <name evidence="3" type="ORF">H8L32_25820</name>
</gene>
<feature type="region of interest" description="Disordered" evidence="1">
    <location>
        <begin position="215"/>
        <end position="238"/>
    </location>
</feature>
<sequence>MNNFYHKLIIMMALILPLMANTVNAAGRSGGSSTGFKGGFSSQRSMSKPAPSKPSNTAFGSFNTSKPATSRNSDSALNRDLQKNQAQANALKSMDARKQAATSPSTPPPLPAQNAVSNIGGLGSSNSFGNNAANSGFGNANTASMNRPMTPAPTAPVGFNSPAPAPVIVQRSGIGGGMAGAFMGFMLGSMISHPAAAEPAGPRSSQLEPIAGQGSVVSDGISASGTSSTSDTSLPACQPQMPSLPVQYRKKAQAGNCCAWRYGA</sequence>
<organism evidence="3 4">
    <name type="scientific">Undibacterium hunanense</name>
    <dbReference type="NCBI Taxonomy" id="2762292"/>
    <lineage>
        <taxon>Bacteria</taxon>
        <taxon>Pseudomonadati</taxon>
        <taxon>Pseudomonadota</taxon>
        <taxon>Betaproteobacteria</taxon>
        <taxon>Burkholderiales</taxon>
        <taxon>Oxalobacteraceae</taxon>
        <taxon>Undibacterium</taxon>
    </lineage>
</organism>
<name>A0ABR6ZZ22_9BURK</name>
<feature type="compositionally biased region" description="Gly residues" evidence="1">
    <location>
        <begin position="28"/>
        <end position="38"/>
    </location>
</feature>
<evidence type="ECO:0000256" key="1">
    <source>
        <dbReference type="SAM" id="MobiDB-lite"/>
    </source>
</evidence>
<feature type="region of interest" description="Disordered" evidence="1">
    <location>
        <begin position="28"/>
        <end position="118"/>
    </location>
</feature>
<dbReference type="EMBL" id="JACOGF010000021">
    <property type="protein sequence ID" value="MBC3920909.1"/>
    <property type="molecule type" value="Genomic_DNA"/>
</dbReference>
<feature type="compositionally biased region" description="Polar residues" evidence="1">
    <location>
        <begin position="53"/>
        <end position="76"/>
    </location>
</feature>
<accession>A0ABR6ZZ22</accession>
<evidence type="ECO:0000256" key="2">
    <source>
        <dbReference type="SAM" id="SignalP"/>
    </source>
</evidence>
<reference evidence="3 4" key="1">
    <citation type="submission" date="2020-08" db="EMBL/GenBank/DDBJ databases">
        <title>Novel species isolated from subtropical streams in China.</title>
        <authorList>
            <person name="Lu H."/>
        </authorList>
    </citation>
    <scope>NUCLEOTIDE SEQUENCE [LARGE SCALE GENOMIC DNA]</scope>
    <source>
        <strain evidence="3 4">CY18W</strain>
    </source>
</reference>
<evidence type="ECO:0000313" key="3">
    <source>
        <dbReference type="EMBL" id="MBC3920909.1"/>
    </source>
</evidence>